<evidence type="ECO:0000313" key="2">
    <source>
        <dbReference type="EMBL" id="EGP82728.1"/>
    </source>
</evidence>
<feature type="compositionally biased region" description="Acidic residues" evidence="1">
    <location>
        <begin position="73"/>
        <end position="105"/>
    </location>
</feature>
<dbReference type="EMBL" id="CM001208">
    <property type="protein sequence ID" value="EGP82728.1"/>
    <property type="molecule type" value="Genomic_DNA"/>
</dbReference>
<dbReference type="KEGG" id="ztr:MYCGRDRAFT_97389"/>
<dbReference type="HOGENOM" id="CLU_415740_0_0_1"/>
<dbReference type="VEuPathDB" id="FungiDB:ZTRI_13.194"/>
<organism evidence="2 3">
    <name type="scientific">Zymoseptoria tritici (strain CBS 115943 / IPO323)</name>
    <name type="common">Speckled leaf blotch fungus</name>
    <name type="synonym">Septoria tritici</name>
    <dbReference type="NCBI Taxonomy" id="336722"/>
    <lineage>
        <taxon>Eukaryota</taxon>
        <taxon>Fungi</taxon>
        <taxon>Dikarya</taxon>
        <taxon>Ascomycota</taxon>
        <taxon>Pezizomycotina</taxon>
        <taxon>Dothideomycetes</taxon>
        <taxon>Dothideomycetidae</taxon>
        <taxon>Mycosphaerellales</taxon>
        <taxon>Mycosphaerellaceae</taxon>
        <taxon>Zymoseptoria</taxon>
    </lineage>
</organism>
<feature type="compositionally biased region" description="Basic and acidic residues" evidence="1">
    <location>
        <begin position="630"/>
        <end position="660"/>
    </location>
</feature>
<evidence type="ECO:0000256" key="1">
    <source>
        <dbReference type="SAM" id="MobiDB-lite"/>
    </source>
</evidence>
<dbReference type="RefSeq" id="XP_003847752.1">
    <property type="nucleotide sequence ID" value="XM_003847704.1"/>
</dbReference>
<keyword evidence="3" id="KW-1185">Reference proteome</keyword>
<dbReference type="Proteomes" id="UP000008062">
    <property type="component" value="Chromosome 13"/>
</dbReference>
<dbReference type="eggNOG" id="ENOG502RB14">
    <property type="taxonomic scope" value="Eukaryota"/>
</dbReference>
<name>F9XQ25_ZYMTI</name>
<gene>
    <name evidence="2" type="ORF">MYCGRDRAFT_97389</name>
</gene>
<evidence type="ECO:0008006" key="4">
    <source>
        <dbReference type="Google" id="ProtNLM"/>
    </source>
</evidence>
<sequence length="660" mass="75356">MASPSEVPSELLEHFVKCREEYDRALERLNAFTRPAEGVFPATWLPNSTGGPSRVQPEVNVISSDEHVSNGVDSDEEDSDEEDSEGTESEGTDSEGTDSDEEEDTQDPRHSEQQQQAGPSRIPLTLFKHVSRSHEEDHRTLASCQSTHRSSPAEKIISERLLCENSMDVLLDLIRHPGGGIAPAASACFAGYIEKNPAVRIKIFSGQAAFDEVRQDMLAKLTRADTAFSKDPILKEWNEQWQKVDKSYPRYPEYYFLIARLFVYAFSIDRNKFCHDIGTKHPDSHIWSWCREAWVPRHRVKHCWECKNCFDNSWHCEKCGVCKTGSDFSCDGCGGYAFASWRAGRTDGKAIDAAPDTSDSPAGAGSSKKRPRRQTLGNEDVTETFVEAPQDVMTCTCNCKNRCSTRRCTCRKWGGRCKEGCKCRKDKAVEESLGPECHNPFEDVTRKFFGVYHPNVRASDCFVSFVERKLKKGQHCDPSEMAKTLLNADDGIVWDPEMNDIAPNLSGCRERLADLPSGSVERKEHMQLLFRGALGEGDVYEEDGIGMYKWNFCESQWYDENGPFTHCPTCGKCVADDEQWHCGVCRRCRYNRRTPCEKCGGISRSLKEHKEAQKKRLVDEKRRKEKKRQNRDMSREEKEQLRRNWKRQVSEERARREGRR</sequence>
<feature type="region of interest" description="Disordered" evidence="1">
    <location>
        <begin position="350"/>
        <end position="380"/>
    </location>
</feature>
<feature type="region of interest" description="Disordered" evidence="1">
    <location>
        <begin position="609"/>
        <end position="660"/>
    </location>
</feature>
<accession>F9XQ25</accession>
<dbReference type="AlphaFoldDB" id="F9XQ25"/>
<proteinExistence type="predicted"/>
<feature type="region of interest" description="Disordered" evidence="1">
    <location>
        <begin position="33"/>
        <end position="122"/>
    </location>
</feature>
<dbReference type="STRING" id="336722.F9XQ25"/>
<feature type="compositionally biased region" description="Basic and acidic residues" evidence="1">
    <location>
        <begin position="609"/>
        <end position="622"/>
    </location>
</feature>
<evidence type="ECO:0000313" key="3">
    <source>
        <dbReference type="Proteomes" id="UP000008062"/>
    </source>
</evidence>
<dbReference type="GeneID" id="13401183"/>
<dbReference type="InParanoid" id="F9XQ25"/>
<protein>
    <recommendedName>
        <fullName evidence="4">Tesmin/TSO1-like CXC domain-containing protein</fullName>
    </recommendedName>
</protein>
<dbReference type="OrthoDB" id="10403207at2759"/>
<reference evidence="2 3" key="1">
    <citation type="journal article" date="2011" name="PLoS Genet.">
        <title>Finished genome of the fungal wheat pathogen Mycosphaerella graminicola reveals dispensome structure, chromosome plasticity, and stealth pathogenesis.</title>
        <authorList>
            <person name="Goodwin S.B."/>
            <person name="Ben M'barek S."/>
            <person name="Dhillon B."/>
            <person name="Wittenberg A.H.J."/>
            <person name="Crane C.F."/>
            <person name="Hane J.K."/>
            <person name="Foster A.J."/>
            <person name="Van der Lee T.A.J."/>
            <person name="Grimwood J."/>
            <person name="Aerts A."/>
            <person name="Antoniw J."/>
            <person name="Bailey A."/>
            <person name="Bluhm B."/>
            <person name="Bowler J."/>
            <person name="Bristow J."/>
            <person name="van der Burgt A."/>
            <person name="Canto-Canche B."/>
            <person name="Churchill A.C.L."/>
            <person name="Conde-Ferraez L."/>
            <person name="Cools H.J."/>
            <person name="Coutinho P.M."/>
            <person name="Csukai M."/>
            <person name="Dehal P."/>
            <person name="De Wit P."/>
            <person name="Donzelli B."/>
            <person name="van de Geest H.C."/>
            <person name="van Ham R.C.H.J."/>
            <person name="Hammond-Kosack K.E."/>
            <person name="Henrissat B."/>
            <person name="Kilian A."/>
            <person name="Kobayashi A.K."/>
            <person name="Koopmann E."/>
            <person name="Kourmpetis Y."/>
            <person name="Kuzniar A."/>
            <person name="Lindquist E."/>
            <person name="Lombard V."/>
            <person name="Maliepaard C."/>
            <person name="Martins N."/>
            <person name="Mehrabi R."/>
            <person name="Nap J.P.H."/>
            <person name="Ponomarenko A."/>
            <person name="Rudd J.J."/>
            <person name="Salamov A."/>
            <person name="Schmutz J."/>
            <person name="Schouten H.J."/>
            <person name="Shapiro H."/>
            <person name="Stergiopoulos I."/>
            <person name="Torriani S.F.F."/>
            <person name="Tu H."/>
            <person name="de Vries R.P."/>
            <person name="Waalwijk C."/>
            <person name="Ware S.B."/>
            <person name="Wiebenga A."/>
            <person name="Zwiers L.-H."/>
            <person name="Oliver R.P."/>
            <person name="Grigoriev I.V."/>
            <person name="Kema G.H.J."/>
        </authorList>
    </citation>
    <scope>NUCLEOTIDE SEQUENCE [LARGE SCALE GENOMIC DNA]</scope>
    <source>
        <strain evidence="3">CBS 115943 / IPO323</strain>
    </source>
</reference>